<dbReference type="RefSeq" id="XP_056698395.1">
    <property type="nucleotide sequence ID" value="XM_056842417.1"/>
</dbReference>
<dbReference type="PANTHER" id="PTHR33223">
    <property type="entry name" value="CCHC-TYPE DOMAIN-CONTAINING PROTEIN"/>
    <property type="match status" value="1"/>
</dbReference>
<feature type="region of interest" description="Disordered" evidence="1">
    <location>
        <begin position="163"/>
        <end position="208"/>
    </location>
</feature>
<dbReference type="Pfam" id="PF03732">
    <property type="entry name" value="Retrotrans_gag"/>
    <property type="match status" value="1"/>
</dbReference>
<evidence type="ECO:0000256" key="1">
    <source>
        <dbReference type="SAM" id="MobiDB-lite"/>
    </source>
</evidence>
<feature type="region of interest" description="Disordered" evidence="1">
    <location>
        <begin position="1"/>
        <end position="28"/>
    </location>
</feature>
<name>A0ABM3RS09_SPIOL</name>
<protein>
    <recommendedName>
        <fullName evidence="2">Retrotransposon gag domain-containing protein</fullName>
    </recommendedName>
</protein>
<dbReference type="GeneID" id="130472013"/>
<keyword evidence="3" id="KW-1185">Reference proteome</keyword>
<reference evidence="3" key="1">
    <citation type="journal article" date="2021" name="Nat. Commun.">
        <title>Genomic analyses provide insights into spinach domestication and the genetic basis of agronomic traits.</title>
        <authorList>
            <person name="Cai X."/>
            <person name="Sun X."/>
            <person name="Xu C."/>
            <person name="Sun H."/>
            <person name="Wang X."/>
            <person name="Ge C."/>
            <person name="Zhang Z."/>
            <person name="Wang Q."/>
            <person name="Fei Z."/>
            <person name="Jiao C."/>
            <person name="Wang Q."/>
        </authorList>
    </citation>
    <scope>NUCLEOTIDE SEQUENCE [LARGE SCALE GENOMIC DNA]</scope>
    <source>
        <strain evidence="3">cv. Varoflay</strain>
    </source>
</reference>
<sequence length="222" mass="25509">MRQKVSRLAELNPEQGPNKHPARDTTPGQVFPSTLEGIAQSWFGKIPKGTITSFRQLAILFRTQYVANIARERMTGELMSVIQGPQESLREYISRFNMEASNIPKLQQEVAVLAMMTGLRDGEFKSYLGRKSFTTLAEVLGKANEFIKSEEIGRATSRRYVASENNYGSQSRKEPYKKEYPDKRENQQPRKDWHGQVRGRGSEFRTEKRGKFNEYTPLVVRL</sequence>
<dbReference type="Proteomes" id="UP000813463">
    <property type="component" value="Chromosome 4"/>
</dbReference>
<evidence type="ECO:0000259" key="2">
    <source>
        <dbReference type="Pfam" id="PF03732"/>
    </source>
</evidence>
<evidence type="ECO:0000313" key="4">
    <source>
        <dbReference type="RefSeq" id="XP_056698395.1"/>
    </source>
</evidence>
<feature type="domain" description="Retrotransposon gag" evidence="2">
    <location>
        <begin position="30"/>
        <end position="121"/>
    </location>
</feature>
<proteinExistence type="predicted"/>
<evidence type="ECO:0000313" key="3">
    <source>
        <dbReference type="Proteomes" id="UP000813463"/>
    </source>
</evidence>
<reference evidence="4" key="2">
    <citation type="submission" date="2025-08" db="UniProtKB">
        <authorList>
            <consortium name="RefSeq"/>
        </authorList>
    </citation>
    <scope>IDENTIFICATION</scope>
    <source>
        <tissue evidence="4">Leaf</tissue>
    </source>
</reference>
<gene>
    <name evidence="4" type="primary">LOC130472013</name>
</gene>
<dbReference type="PANTHER" id="PTHR33223:SF10">
    <property type="entry name" value="AMINOTRANSFERASE-LIKE PLANT MOBILE DOMAIN-CONTAINING PROTEIN"/>
    <property type="match status" value="1"/>
</dbReference>
<feature type="compositionally biased region" description="Basic and acidic residues" evidence="1">
    <location>
        <begin position="171"/>
        <end position="208"/>
    </location>
</feature>
<accession>A0ABM3RS09</accession>
<dbReference type="InterPro" id="IPR005162">
    <property type="entry name" value="Retrotrans_gag_dom"/>
</dbReference>
<organism evidence="3 4">
    <name type="scientific">Spinacia oleracea</name>
    <name type="common">Spinach</name>
    <dbReference type="NCBI Taxonomy" id="3562"/>
    <lineage>
        <taxon>Eukaryota</taxon>
        <taxon>Viridiplantae</taxon>
        <taxon>Streptophyta</taxon>
        <taxon>Embryophyta</taxon>
        <taxon>Tracheophyta</taxon>
        <taxon>Spermatophyta</taxon>
        <taxon>Magnoliopsida</taxon>
        <taxon>eudicotyledons</taxon>
        <taxon>Gunneridae</taxon>
        <taxon>Pentapetalae</taxon>
        <taxon>Caryophyllales</taxon>
        <taxon>Chenopodiaceae</taxon>
        <taxon>Chenopodioideae</taxon>
        <taxon>Anserineae</taxon>
        <taxon>Spinacia</taxon>
    </lineage>
</organism>